<dbReference type="InterPro" id="IPR029191">
    <property type="entry name" value="Uds1"/>
</dbReference>
<keyword evidence="4" id="KW-1185">Reference proteome</keyword>
<organism evidence="3 4">
    <name type="scientific">Macrophomina phaseolina</name>
    <dbReference type="NCBI Taxonomy" id="35725"/>
    <lineage>
        <taxon>Eukaryota</taxon>
        <taxon>Fungi</taxon>
        <taxon>Dikarya</taxon>
        <taxon>Ascomycota</taxon>
        <taxon>Pezizomycotina</taxon>
        <taxon>Dothideomycetes</taxon>
        <taxon>Dothideomycetes incertae sedis</taxon>
        <taxon>Botryosphaeriales</taxon>
        <taxon>Botryosphaeriaceae</taxon>
        <taxon>Macrophomina</taxon>
    </lineage>
</organism>
<dbReference type="Pfam" id="PF15456">
    <property type="entry name" value="Uds1"/>
    <property type="match status" value="1"/>
</dbReference>
<reference evidence="3 4" key="1">
    <citation type="journal article" date="2021" name="Nat. Commun.">
        <title>Genetic determinants of endophytism in the Arabidopsis root mycobiome.</title>
        <authorList>
            <person name="Mesny F."/>
            <person name="Miyauchi S."/>
            <person name="Thiergart T."/>
            <person name="Pickel B."/>
            <person name="Atanasova L."/>
            <person name="Karlsson M."/>
            <person name="Huettel B."/>
            <person name="Barry K.W."/>
            <person name="Haridas S."/>
            <person name="Chen C."/>
            <person name="Bauer D."/>
            <person name="Andreopoulos W."/>
            <person name="Pangilinan J."/>
            <person name="LaButti K."/>
            <person name="Riley R."/>
            <person name="Lipzen A."/>
            <person name="Clum A."/>
            <person name="Drula E."/>
            <person name="Henrissat B."/>
            <person name="Kohler A."/>
            <person name="Grigoriev I.V."/>
            <person name="Martin F.M."/>
            <person name="Hacquard S."/>
        </authorList>
    </citation>
    <scope>NUCLEOTIDE SEQUENCE [LARGE SCALE GENOMIC DNA]</scope>
    <source>
        <strain evidence="3 4">MPI-SDFR-AT-0080</strain>
    </source>
</reference>
<feature type="domain" description="Up-regulated during septation protein 1" evidence="2">
    <location>
        <begin position="96"/>
        <end position="170"/>
    </location>
</feature>
<name>A0ABQ8FPF2_9PEZI</name>
<dbReference type="EMBL" id="JAGTJR010000140">
    <property type="protein sequence ID" value="KAH7002682.1"/>
    <property type="molecule type" value="Genomic_DNA"/>
</dbReference>
<protein>
    <recommendedName>
        <fullName evidence="2">Up-regulated during septation protein 1 domain-containing protein</fullName>
    </recommendedName>
</protein>
<sequence>MSESSSPVGSIPVATGCFSPESFNKHDHACAHSRKRPDQSVMDTGRSVKMSQPAAQSRKGSQTSFSEEDADAWKWPRGISAMEAAAKLPSPERGRLRQTAIGQVEGFEVLASRDVASVSKKLRALDERCEYLRKTYKLLRAGRQDLHTRMISCLKRAETIVFSRESLLKQCYGTAFTGV</sequence>
<dbReference type="Proteomes" id="UP000774617">
    <property type="component" value="Unassembled WGS sequence"/>
</dbReference>
<comment type="caution">
    <text evidence="3">The sequence shown here is derived from an EMBL/GenBank/DDBJ whole genome shotgun (WGS) entry which is preliminary data.</text>
</comment>
<evidence type="ECO:0000259" key="2">
    <source>
        <dbReference type="Pfam" id="PF15456"/>
    </source>
</evidence>
<gene>
    <name evidence="3" type="ORF">B0J12DRAFT_105965</name>
</gene>
<accession>A0ABQ8FPF2</accession>
<evidence type="ECO:0000313" key="3">
    <source>
        <dbReference type="EMBL" id="KAH7002682.1"/>
    </source>
</evidence>
<feature type="region of interest" description="Disordered" evidence="1">
    <location>
        <begin position="1"/>
        <end position="70"/>
    </location>
</feature>
<evidence type="ECO:0000313" key="4">
    <source>
        <dbReference type="Proteomes" id="UP000774617"/>
    </source>
</evidence>
<proteinExistence type="predicted"/>
<evidence type="ECO:0000256" key="1">
    <source>
        <dbReference type="SAM" id="MobiDB-lite"/>
    </source>
</evidence>
<feature type="compositionally biased region" description="Polar residues" evidence="1">
    <location>
        <begin position="49"/>
        <end position="65"/>
    </location>
</feature>